<reference evidence="2 3" key="1">
    <citation type="submission" date="2024-09" db="EMBL/GenBank/DDBJ databases">
        <authorList>
            <person name="Sun Q."/>
            <person name="Mori K."/>
        </authorList>
    </citation>
    <scope>NUCLEOTIDE SEQUENCE [LARGE SCALE GENOMIC DNA]</scope>
    <source>
        <strain evidence="2 3">JCM 14321</strain>
    </source>
</reference>
<keyword evidence="1" id="KW-1133">Transmembrane helix</keyword>
<evidence type="ECO:0000313" key="3">
    <source>
        <dbReference type="Proteomes" id="UP001589667"/>
    </source>
</evidence>
<gene>
    <name evidence="2" type="ORF">ACFFQV_02510</name>
</gene>
<evidence type="ECO:0000313" key="2">
    <source>
        <dbReference type="EMBL" id="MFB9641152.1"/>
    </source>
</evidence>
<keyword evidence="1" id="KW-0812">Transmembrane</keyword>
<protein>
    <recommendedName>
        <fullName evidence="4">MFS transporter</fullName>
    </recommendedName>
</protein>
<organism evidence="2 3">
    <name type="scientific">Agromyces lapidis</name>
    <dbReference type="NCBI Taxonomy" id="279574"/>
    <lineage>
        <taxon>Bacteria</taxon>
        <taxon>Bacillati</taxon>
        <taxon>Actinomycetota</taxon>
        <taxon>Actinomycetes</taxon>
        <taxon>Micrococcales</taxon>
        <taxon>Microbacteriaceae</taxon>
        <taxon>Agromyces</taxon>
    </lineage>
</organism>
<proteinExistence type="predicted"/>
<feature type="transmembrane region" description="Helical" evidence="1">
    <location>
        <begin position="36"/>
        <end position="53"/>
    </location>
</feature>
<evidence type="ECO:0008006" key="4">
    <source>
        <dbReference type="Google" id="ProtNLM"/>
    </source>
</evidence>
<feature type="transmembrane region" description="Helical" evidence="1">
    <location>
        <begin position="60"/>
        <end position="81"/>
    </location>
</feature>
<comment type="caution">
    <text evidence="2">The sequence shown here is derived from an EMBL/GenBank/DDBJ whole genome shotgun (WGS) entry which is preliminary data.</text>
</comment>
<dbReference type="EMBL" id="JBHMBL010000001">
    <property type="protein sequence ID" value="MFB9641152.1"/>
    <property type="molecule type" value="Genomic_DNA"/>
</dbReference>
<dbReference type="Proteomes" id="UP001589667">
    <property type="component" value="Unassembled WGS sequence"/>
</dbReference>
<feature type="transmembrane region" description="Helical" evidence="1">
    <location>
        <begin position="120"/>
        <end position="138"/>
    </location>
</feature>
<keyword evidence="1" id="KW-0472">Membrane</keyword>
<sequence>MNRATQLARGAATASVALFLAAFSHGVAGGEAPGGVGLALAGIVALGASVAFVGRRTSPVRTALAVLVSQGAFHLLFGVGAGPSTGQFVVSGHGHHGTVSFVDASGAAASSAHAGHGETAMLAGHVLAAALTIVYLLVIERVTWSALAAATRRFVLVLSGRAGEPVPVVAPLRLLGLDAQVPPRLRSRLRFAALRYRGPPALLAFA</sequence>
<dbReference type="RefSeq" id="WP_157423454.1">
    <property type="nucleotide sequence ID" value="NZ_BAAANI010000008.1"/>
</dbReference>
<evidence type="ECO:0000256" key="1">
    <source>
        <dbReference type="SAM" id="Phobius"/>
    </source>
</evidence>
<accession>A0ABV5SNA4</accession>
<name>A0ABV5SNA4_9MICO</name>
<keyword evidence="3" id="KW-1185">Reference proteome</keyword>